<proteinExistence type="predicted"/>
<organism evidence="2 3">
    <name type="scientific">Rhinolophus ferrumequinum</name>
    <name type="common">Greater horseshoe bat</name>
    <dbReference type="NCBI Taxonomy" id="59479"/>
    <lineage>
        <taxon>Eukaryota</taxon>
        <taxon>Metazoa</taxon>
        <taxon>Chordata</taxon>
        <taxon>Craniata</taxon>
        <taxon>Vertebrata</taxon>
        <taxon>Euteleostomi</taxon>
        <taxon>Mammalia</taxon>
        <taxon>Eutheria</taxon>
        <taxon>Laurasiatheria</taxon>
        <taxon>Chiroptera</taxon>
        <taxon>Yinpterochiroptera</taxon>
        <taxon>Rhinolophoidea</taxon>
        <taxon>Rhinolophidae</taxon>
        <taxon>Rhinolophinae</taxon>
        <taxon>Rhinolophus</taxon>
    </lineage>
</organism>
<reference evidence="2 3" key="1">
    <citation type="journal article" date="2020" name="Nature">
        <title>Six reference-quality genomes reveal evolution of bat adaptations.</title>
        <authorList>
            <person name="Jebb D."/>
            <person name="Huang Z."/>
            <person name="Pippel M."/>
            <person name="Hughes G.M."/>
            <person name="Lavrichenko K."/>
            <person name="Devanna P."/>
            <person name="Winkler S."/>
            <person name="Jermiin L.S."/>
            <person name="Skirmuntt E.C."/>
            <person name="Katzourakis A."/>
            <person name="Burkitt-Gray L."/>
            <person name="Ray D.A."/>
            <person name="Sullivan K.A.M."/>
            <person name="Roscito J.G."/>
            <person name="Kirilenko B.M."/>
            <person name="Davalos L.M."/>
            <person name="Corthals A.P."/>
            <person name="Power M.L."/>
            <person name="Jones G."/>
            <person name="Ransome R.D."/>
            <person name="Dechmann D.K.N."/>
            <person name="Locatelli A.G."/>
            <person name="Puechmaille S.J."/>
            <person name="Fedrigo O."/>
            <person name="Jarvis E.D."/>
            <person name="Hiller M."/>
            <person name="Vernes S.C."/>
            <person name="Myers E.W."/>
            <person name="Teeling E.C."/>
        </authorList>
    </citation>
    <scope>NUCLEOTIDE SEQUENCE [LARGE SCALE GENOMIC DNA]</scope>
    <source>
        <strain evidence="2">MRhiFer1</strain>
        <tissue evidence="2">Lung</tissue>
    </source>
</reference>
<keyword evidence="1" id="KW-0472">Membrane</keyword>
<feature type="transmembrane region" description="Helical" evidence="1">
    <location>
        <begin position="68"/>
        <end position="89"/>
    </location>
</feature>
<keyword evidence="1" id="KW-1133">Transmembrane helix</keyword>
<keyword evidence="1" id="KW-0812">Transmembrane</keyword>
<dbReference type="Proteomes" id="UP000585614">
    <property type="component" value="Unassembled WGS sequence"/>
</dbReference>
<dbReference type="EMBL" id="JACAGC010000003">
    <property type="protein sequence ID" value="KAF6376401.1"/>
    <property type="molecule type" value="Genomic_DNA"/>
</dbReference>
<protein>
    <submittedName>
        <fullName evidence="2">Uncharacterized protein</fullName>
    </submittedName>
</protein>
<name>A0A7J7ZQK4_RHIFE</name>
<evidence type="ECO:0000313" key="2">
    <source>
        <dbReference type="EMBL" id="KAF6376401.1"/>
    </source>
</evidence>
<feature type="transmembrane region" description="Helical" evidence="1">
    <location>
        <begin position="109"/>
        <end position="130"/>
    </location>
</feature>
<evidence type="ECO:0000256" key="1">
    <source>
        <dbReference type="SAM" id="Phobius"/>
    </source>
</evidence>
<gene>
    <name evidence="2" type="ORF">mRhiFer1_009593</name>
</gene>
<accession>A0A7J7ZQK4</accession>
<sequence length="141" mass="15931">MPVFVSTVLQAELGCSAHPHLDITPSRSPLDKGNKRLLHVRLLLQGWCPDMCPKIYPKRVRKPTLGNGAYLLLACLTLWVDLRWLGLAFLSTPQVLPGDLEAKNKIMPFFSPVSLHCFASFFPLSVYYFLPILFLKQKLPP</sequence>
<comment type="caution">
    <text evidence="2">The sequence shown here is derived from an EMBL/GenBank/DDBJ whole genome shotgun (WGS) entry which is preliminary data.</text>
</comment>
<dbReference type="AlphaFoldDB" id="A0A7J7ZQK4"/>
<evidence type="ECO:0000313" key="3">
    <source>
        <dbReference type="Proteomes" id="UP000585614"/>
    </source>
</evidence>